<sequence length="128" mass="13412">MLKQLMLAAAAALGLSACSGVSVQTNLNPGNFTDYFKASTVDVVQEDELEGKTYAVVGPVHGLSCQTDADDFPANETDARTALLRKAADKGANAVTIHKCVQAKDTGVCALSVTCYGDALYVKDEPKL</sequence>
<feature type="chain" id="PRO_5038977509" description="RcsF protein" evidence="1">
    <location>
        <begin position="20"/>
        <end position="128"/>
    </location>
</feature>
<keyword evidence="1" id="KW-0732">Signal</keyword>
<evidence type="ECO:0000313" key="3">
    <source>
        <dbReference type="Proteomes" id="UP000823631"/>
    </source>
</evidence>
<comment type="caution">
    <text evidence="2">The sequence shown here is derived from an EMBL/GenBank/DDBJ whole genome shotgun (WGS) entry which is preliminary data.</text>
</comment>
<dbReference type="Pfam" id="PF16358">
    <property type="entry name" value="RcsF"/>
    <property type="match status" value="1"/>
</dbReference>
<dbReference type="AlphaFoldDB" id="A0A9D9DAR7"/>
<protein>
    <recommendedName>
        <fullName evidence="4">RcsF protein</fullName>
    </recommendedName>
</protein>
<evidence type="ECO:0000256" key="1">
    <source>
        <dbReference type="SAM" id="SignalP"/>
    </source>
</evidence>
<organism evidence="2 3">
    <name type="scientific">Candidatus Avisuccinivibrio stercorigallinarum</name>
    <dbReference type="NCBI Taxonomy" id="2840704"/>
    <lineage>
        <taxon>Bacteria</taxon>
        <taxon>Pseudomonadati</taxon>
        <taxon>Pseudomonadota</taxon>
        <taxon>Gammaproteobacteria</taxon>
        <taxon>Aeromonadales</taxon>
        <taxon>Succinivibrionaceae</taxon>
        <taxon>Succinivibrionaceae incertae sedis</taxon>
        <taxon>Candidatus Avisuccinivibrio</taxon>
    </lineage>
</organism>
<dbReference type="EMBL" id="JADINH010000075">
    <property type="protein sequence ID" value="MBO8415457.1"/>
    <property type="molecule type" value="Genomic_DNA"/>
</dbReference>
<dbReference type="GO" id="GO:0035556">
    <property type="term" value="P:intracellular signal transduction"/>
    <property type="evidence" value="ECO:0007669"/>
    <property type="project" value="InterPro"/>
</dbReference>
<proteinExistence type="predicted"/>
<gene>
    <name evidence="2" type="ORF">IAB19_03630</name>
</gene>
<reference evidence="2" key="1">
    <citation type="submission" date="2020-10" db="EMBL/GenBank/DDBJ databases">
        <authorList>
            <person name="Gilroy R."/>
        </authorList>
    </citation>
    <scope>NUCLEOTIDE SEQUENCE</scope>
    <source>
        <strain evidence="2">17213</strain>
    </source>
</reference>
<evidence type="ECO:0000313" key="2">
    <source>
        <dbReference type="EMBL" id="MBO8415457.1"/>
    </source>
</evidence>
<evidence type="ECO:0008006" key="4">
    <source>
        <dbReference type="Google" id="ProtNLM"/>
    </source>
</evidence>
<feature type="signal peptide" evidence="1">
    <location>
        <begin position="1"/>
        <end position="19"/>
    </location>
</feature>
<dbReference type="GO" id="GO:0009279">
    <property type="term" value="C:cell outer membrane"/>
    <property type="evidence" value="ECO:0007669"/>
    <property type="project" value="InterPro"/>
</dbReference>
<dbReference type="InterPro" id="IPR030852">
    <property type="entry name" value="RcsF"/>
</dbReference>
<dbReference type="Proteomes" id="UP000823631">
    <property type="component" value="Unassembled WGS sequence"/>
</dbReference>
<name>A0A9D9DAR7_9GAMM</name>
<dbReference type="PROSITE" id="PS51257">
    <property type="entry name" value="PROKAR_LIPOPROTEIN"/>
    <property type="match status" value="1"/>
</dbReference>
<reference evidence="2" key="2">
    <citation type="journal article" date="2021" name="PeerJ">
        <title>Extensive microbial diversity within the chicken gut microbiome revealed by metagenomics and culture.</title>
        <authorList>
            <person name="Gilroy R."/>
            <person name="Ravi A."/>
            <person name="Getino M."/>
            <person name="Pursley I."/>
            <person name="Horton D.L."/>
            <person name="Alikhan N.F."/>
            <person name="Baker D."/>
            <person name="Gharbi K."/>
            <person name="Hall N."/>
            <person name="Watson M."/>
            <person name="Adriaenssens E.M."/>
            <person name="Foster-Nyarko E."/>
            <person name="Jarju S."/>
            <person name="Secka A."/>
            <person name="Antonio M."/>
            <person name="Oren A."/>
            <person name="Chaudhuri R.R."/>
            <person name="La Ragione R."/>
            <person name="Hildebrand F."/>
            <person name="Pallen M.J."/>
        </authorList>
    </citation>
    <scope>NUCLEOTIDE SEQUENCE</scope>
    <source>
        <strain evidence="2">17213</strain>
    </source>
</reference>
<accession>A0A9D9DAR7</accession>
<dbReference type="Gene3D" id="3.30.110.70">
    <property type="entry name" value="Hypothetical protein apc22750. Chain B"/>
    <property type="match status" value="1"/>
</dbReference>